<dbReference type="Proteomes" id="UP000321899">
    <property type="component" value="Unassembled WGS sequence"/>
</dbReference>
<evidence type="ECO:0000256" key="2">
    <source>
        <dbReference type="ARBA" id="ARBA00012438"/>
    </source>
</evidence>
<feature type="domain" description="CheW-like" evidence="8">
    <location>
        <begin position="472"/>
        <end position="604"/>
    </location>
</feature>
<dbReference type="PROSITE" id="PS50109">
    <property type="entry name" value="HIS_KIN"/>
    <property type="match status" value="1"/>
</dbReference>
<dbReference type="InterPro" id="IPR005467">
    <property type="entry name" value="His_kinase_dom"/>
</dbReference>
<dbReference type="InterPro" id="IPR051315">
    <property type="entry name" value="Bact_Chemotaxis_CheA"/>
</dbReference>
<dbReference type="SUPFAM" id="SSF50341">
    <property type="entry name" value="CheW-like"/>
    <property type="match status" value="3"/>
</dbReference>
<dbReference type="InterPro" id="IPR036061">
    <property type="entry name" value="CheW-like_dom_sf"/>
</dbReference>
<dbReference type="SUPFAM" id="SSF47384">
    <property type="entry name" value="Homodimeric domain of signal transducing histidine kinase"/>
    <property type="match status" value="1"/>
</dbReference>
<dbReference type="PRINTS" id="PR00344">
    <property type="entry name" value="BCTRLSENSOR"/>
</dbReference>
<dbReference type="OrthoDB" id="9803176at2"/>
<dbReference type="InterPro" id="IPR003594">
    <property type="entry name" value="HATPase_dom"/>
</dbReference>
<evidence type="ECO:0000313" key="10">
    <source>
        <dbReference type="Proteomes" id="UP000321899"/>
    </source>
</evidence>
<feature type="compositionally biased region" description="Basic and acidic residues" evidence="6">
    <location>
        <begin position="326"/>
        <end position="347"/>
    </location>
</feature>
<dbReference type="InterPro" id="IPR004358">
    <property type="entry name" value="Sig_transdc_His_kin-like_C"/>
</dbReference>
<dbReference type="InterPro" id="IPR004105">
    <property type="entry name" value="CheA-like_dim"/>
</dbReference>
<dbReference type="InterPro" id="IPR036097">
    <property type="entry name" value="HisK_dim/P_sf"/>
</dbReference>
<dbReference type="InterPro" id="IPR036890">
    <property type="entry name" value="HATPase_C_sf"/>
</dbReference>
<protein>
    <recommendedName>
        <fullName evidence="2">histidine kinase</fullName>
        <ecNumber evidence="2">2.7.13.3</ecNumber>
    </recommendedName>
</protein>
<dbReference type="PROSITE" id="PS50851">
    <property type="entry name" value="CHEW"/>
    <property type="match status" value="2"/>
</dbReference>
<dbReference type="Pfam" id="PF02518">
    <property type="entry name" value="HATPase_c"/>
    <property type="match status" value="1"/>
</dbReference>
<dbReference type="PANTHER" id="PTHR43395">
    <property type="entry name" value="SENSOR HISTIDINE KINASE CHEA"/>
    <property type="match status" value="1"/>
</dbReference>
<dbReference type="Gene3D" id="2.40.50.180">
    <property type="entry name" value="CheA-289, Domain 4"/>
    <property type="match status" value="1"/>
</dbReference>
<evidence type="ECO:0000259" key="7">
    <source>
        <dbReference type="PROSITE" id="PS50109"/>
    </source>
</evidence>
<comment type="catalytic activity">
    <reaction evidence="1">
        <text>ATP + protein L-histidine = ADP + protein N-phospho-L-histidine.</text>
        <dbReference type="EC" id="2.7.13.3"/>
    </reaction>
</comment>
<keyword evidence="3" id="KW-0597">Phosphoprotein</keyword>
<organism evidence="9 10">
    <name type="scientific">Desulfobotulus mexicanus</name>
    <dbReference type="NCBI Taxonomy" id="2586642"/>
    <lineage>
        <taxon>Bacteria</taxon>
        <taxon>Pseudomonadati</taxon>
        <taxon>Thermodesulfobacteriota</taxon>
        <taxon>Desulfobacteria</taxon>
        <taxon>Desulfobacterales</taxon>
        <taxon>Desulfobacteraceae</taxon>
        <taxon>Desulfobotulus</taxon>
    </lineage>
</organism>
<dbReference type="SMART" id="SM00387">
    <property type="entry name" value="HATPase_c"/>
    <property type="match status" value="1"/>
</dbReference>
<evidence type="ECO:0000256" key="4">
    <source>
        <dbReference type="ARBA" id="ARBA00022679"/>
    </source>
</evidence>
<dbReference type="InterPro" id="IPR037006">
    <property type="entry name" value="CheA-like_homodim_sf"/>
</dbReference>
<dbReference type="PANTHER" id="PTHR43395:SF1">
    <property type="entry name" value="CHEMOTAXIS PROTEIN CHEA"/>
    <property type="match status" value="1"/>
</dbReference>
<dbReference type="SMART" id="SM00260">
    <property type="entry name" value="CheW"/>
    <property type="match status" value="2"/>
</dbReference>
<keyword evidence="5" id="KW-0418">Kinase</keyword>
<dbReference type="GO" id="GO:0005737">
    <property type="term" value="C:cytoplasm"/>
    <property type="evidence" value="ECO:0007669"/>
    <property type="project" value="InterPro"/>
</dbReference>
<gene>
    <name evidence="9" type="ORF">FIM25_04440</name>
</gene>
<dbReference type="CDD" id="cd16916">
    <property type="entry name" value="HATPase_CheA-like"/>
    <property type="match status" value="1"/>
</dbReference>
<comment type="caution">
    <text evidence="9">The sequence shown here is derived from an EMBL/GenBank/DDBJ whole genome shotgun (WGS) entry which is preliminary data.</text>
</comment>
<evidence type="ECO:0000313" key="9">
    <source>
        <dbReference type="EMBL" id="TYT75339.1"/>
    </source>
</evidence>
<dbReference type="InterPro" id="IPR002545">
    <property type="entry name" value="CheW-lke_dom"/>
</dbReference>
<evidence type="ECO:0000259" key="8">
    <source>
        <dbReference type="PROSITE" id="PS50851"/>
    </source>
</evidence>
<evidence type="ECO:0000256" key="3">
    <source>
        <dbReference type="ARBA" id="ARBA00022553"/>
    </source>
</evidence>
<feature type="domain" description="Histidine kinase" evidence="7">
    <location>
        <begin position="1"/>
        <end position="257"/>
    </location>
</feature>
<feature type="region of interest" description="Disordered" evidence="6">
    <location>
        <begin position="326"/>
        <end position="373"/>
    </location>
</feature>
<evidence type="ECO:0000256" key="5">
    <source>
        <dbReference type="ARBA" id="ARBA00022777"/>
    </source>
</evidence>
<keyword evidence="4" id="KW-0808">Transferase</keyword>
<dbReference type="EMBL" id="VDMB01000004">
    <property type="protein sequence ID" value="TYT75339.1"/>
    <property type="molecule type" value="Genomic_DNA"/>
</dbReference>
<name>A0A5Q4VCC3_9BACT</name>
<reference evidence="9 10" key="1">
    <citation type="submission" date="2019-06" db="EMBL/GenBank/DDBJ databases">
        <title>Desulfobotulus mexicanus sp. nov., a novel sulfate-reducing bacterium isolated from the sediment of an alkaline crater lake in Mexico.</title>
        <authorList>
            <person name="Hirschler-Rea A."/>
        </authorList>
    </citation>
    <scope>NUCLEOTIDE SEQUENCE [LARGE SCALE GENOMIC DNA]</scope>
    <source>
        <strain evidence="9 10">PAR22N</strain>
    </source>
</reference>
<dbReference type="GO" id="GO:0000155">
    <property type="term" value="F:phosphorelay sensor kinase activity"/>
    <property type="evidence" value="ECO:0007669"/>
    <property type="project" value="InterPro"/>
</dbReference>
<dbReference type="AlphaFoldDB" id="A0A5Q4VCC3"/>
<evidence type="ECO:0000256" key="6">
    <source>
        <dbReference type="SAM" id="MobiDB-lite"/>
    </source>
</evidence>
<keyword evidence="10" id="KW-1185">Reference proteome</keyword>
<dbReference type="RefSeq" id="WP_139446741.1">
    <property type="nucleotide sequence ID" value="NZ_VDMB01000004.1"/>
</dbReference>
<proteinExistence type="predicted"/>
<dbReference type="GO" id="GO:0006935">
    <property type="term" value="P:chemotaxis"/>
    <property type="evidence" value="ECO:0007669"/>
    <property type="project" value="InterPro"/>
</dbReference>
<dbReference type="EC" id="2.7.13.3" evidence="2"/>
<dbReference type="Gene3D" id="2.30.30.40">
    <property type="entry name" value="SH3 Domains"/>
    <property type="match status" value="1"/>
</dbReference>
<dbReference type="Gene3D" id="3.30.565.10">
    <property type="entry name" value="Histidine kinase-like ATPase, C-terminal domain"/>
    <property type="match status" value="1"/>
</dbReference>
<dbReference type="Pfam" id="PF01584">
    <property type="entry name" value="CheW"/>
    <property type="match status" value="3"/>
</dbReference>
<dbReference type="Pfam" id="PF02895">
    <property type="entry name" value="H-kinase_dim"/>
    <property type="match status" value="1"/>
</dbReference>
<accession>A0A5Q4VCC3</accession>
<feature type="compositionally biased region" description="Basic and acidic residues" evidence="6">
    <location>
        <begin position="354"/>
        <end position="373"/>
    </location>
</feature>
<evidence type="ECO:0000256" key="1">
    <source>
        <dbReference type="ARBA" id="ARBA00000085"/>
    </source>
</evidence>
<dbReference type="Gene3D" id="1.10.287.560">
    <property type="entry name" value="Histidine kinase CheA-like, homodimeric domain"/>
    <property type="match status" value="1"/>
</dbReference>
<feature type="domain" description="CheW-like" evidence="8">
    <location>
        <begin position="259"/>
        <end position="447"/>
    </location>
</feature>
<dbReference type="FunFam" id="3.30.565.10:FF:000016">
    <property type="entry name" value="Chemotaxis protein CheA, putative"/>
    <property type="match status" value="1"/>
</dbReference>
<dbReference type="SMART" id="SM01231">
    <property type="entry name" value="H-kinase_dim"/>
    <property type="match status" value="1"/>
</dbReference>
<sequence>MSEDQTRQTGSLRVNVHLLDSLMTLAGELVLSRNQLSQSISTSNSRAVEVAGQRIDMITSELQEAIMRTRMQPIANIFDKFSRIVRDLSLSLDKKIDLSIHGNEVELDKTIIEAIQDPLTHLLRNAVDHGIEKPEIRLQKNKPEAGIIKLRAFHEAGQVNIEIEDDGKGMDPEAIASSALNKGMVTETELLTMGTREKINLIFLPGFSTAQQLTDVSGRGVGMDVVKTNLDRLGGIVDIESAMDKGTRIRIKLPLTLAIIPSQIISVGRERYAIPQVNLNELIRIPAAQVKERIEKVGNAPVLRLRGVLLPILNLAEVLGIPRTYKDPVTGEEKPDRRTNIADRRSPDLSSRVPENHKSDLSEELQPRKNKDRRYRAESAIHIAVVSTGAFSYGLLVDGLMDSEEIVVKPLGRHLKDCKGYSGATIMGDGRVALILDVASLAVMAALSSADSSASHNHQMHTDKIKSMKEDKTALLLFRNGEHGQCAVPLDLVERIERIRAADIEYAGGRRVLQYRGGSLPLHELTECTSLDPICVNEQVEVIVFRIDGREMGLMVNGPVDAVEVTIEMDQRTLKQPGIMGSIIVGGRTTLMVDIFTLVRTLLGSTVDL</sequence>
<dbReference type="SUPFAM" id="SSF55874">
    <property type="entry name" value="ATPase domain of HSP90 chaperone/DNA topoisomerase II/histidine kinase"/>
    <property type="match status" value="1"/>
</dbReference>